<dbReference type="EMBL" id="FUEZ01000004">
    <property type="protein sequence ID" value="SPM42152.1"/>
    <property type="molecule type" value="Genomic_DNA"/>
</dbReference>
<feature type="region of interest" description="Disordered" evidence="1">
    <location>
        <begin position="307"/>
        <end position="336"/>
    </location>
</feature>
<feature type="signal peptide" evidence="3">
    <location>
        <begin position="1"/>
        <end position="27"/>
    </location>
</feature>
<feature type="compositionally biased region" description="Polar residues" evidence="1">
    <location>
        <begin position="315"/>
        <end position="336"/>
    </location>
</feature>
<organism evidence="4 5">
    <name type="scientific">Mycobacterium numidiamassiliense</name>
    <dbReference type="NCBI Taxonomy" id="1841861"/>
    <lineage>
        <taxon>Bacteria</taxon>
        <taxon>Bacillati</taxon>
        <taxon>Actinomycetota</taxon>
        <taxon>Actinomycetes</taxon>
        <taxon>Mycobacteriales</taxon>
        <taxon>Mycobacteriaceae</taxon>
        <taxon>Mycobacterium</taxon>
    </lineage>
</organism>
<evidence type="ECO:0000256" key="1">
    <source>
        <dbReference type="SAM" id="MobiDB-lite"/>
    </source>
</evidence>
<keyword evidence="2" id="KW-1133">Transmembrane helix</keyword>
<feature type="transmembrane region" description="Helical" evidence="2">
    <location>
        <begin position="185"/>
        <end position="207"/>
    </location>
</feature>
<reference evidence="4 5" key="1">
    <citation type="submission" date="2017-01" db="EMBL/GenBank/DDBJ databases">
        <authorList>
            <consortium name="Urmite Genomes"/>
        </authorList>
    </citation>
    <scope>NUCLEOTIDE SEQUENCE [LARGE SCALE GENOMIC DNA]</scope>
    <source>
        <strain evidence="4 5">AB215</strain>
    </source>
</reference>
<feature type="non-terminal residue" evidence="4">
    <location>
        <position position="1"/>
    </location>
</feature>
<dbReference type="AlphaFoldDB" id="A0A2U3PEG6"/>
<evidence type="ECO:0000313" key="4">
    <source>
        <dbReference type="EMBL" id="SPM42152.1"/>
    </source>
</evidence>
<evidence type="ECO:0000256" key="3">
    <source>
        <dbReference type="SAM" id="SignalP"/>
    </source>
</evidence>
<evidence type="ECO:0000256" key="2">
    <source>
        <dbReference type="SAM" id="Phobius"/>
    </source>
</evidence>
<feature type="chain" id="PRO_5015601262" description="TPM domain-containing protein" evidence="3">
    <location>
        <begin position="28"/>
        <end position="496"/>
    </location>
</feature>
<name>A0A2U3PEG6_9MYCO</name>
<proteinExistence type="predicted"/>
<dbReference type="STRING" id="1841861.GCA_900157365_02691"/>
<sequence length="496" mass="52079">VTVRSRVVALAPTILALGLLLAPPAAADTYTDQLVARFDARTHVVADSAARPPLQNADQVNQQILTTRWAWSSAPPLWVAAVAPNQTGTTTPDAIHDVILGRNAEFSGVILVIDSRGYHVRAYNVPKSVADNVDSLLSQSARDHRNDPFGATTEFVQKLADVSVASGSHVTTSPVTSQKHSSSSALWTMLILIGIVVAVVGLIVFAVSRNSKRRKDAEASDQVKQELINAESGVNDINNAVVTGSGVDVSAEATKANSSLYEARNAYQHRDYTSARAHLRVVESTVARAYQKLYPDAKPDVNAVKSVPEADRKQASVQTTNPETGQSVTINNNNYSTSPQPGYQNYYGGGYHNGMFFYPGYYPYAFWGPGWGWGLTDILLMDALLDDHWGGSYERGFEAGQDSAWADTGYGGGQNVDYDSQQGNVGFDGGNQGSSSGGGDVSFAGSNDGGGYDSGGGGFDFGGFGGSDSGGGSFDFGGGSDFGGGFDSGGGGDSGF</sequence>
<keyword evidence="5" id="KW-1185">Reference proteome</keyword>
<feature type="region of interest" description="Disordered" evidence="1">
    <location>
        <begin position="475"/>
        <end position="496"/>
    </location>
</feature>
<gene>
    <name evidence="4" type="ORF">MNAB215_4371</name>
</gene>
<feature type="compositionally biased region" description="Gly residues" evidence="1">
    <location>
        <begin position="426"/>
        <end position="440"/>
    </location>
</feature>
<keyword evidence="2" id="KW-0812">Transmembrane</keyword>
<keyword evidence="2" id="KW-0472">Membrane</keyword>
<keyword evidence="3" id="KW-0732">Signal</keyword>
<dbReference type="Proteomes" id="UP000240424">
    <property type="component" value="Unassembled WGS sequence"/>
</dbReference>
<accession>A0A2U3PEG6</accession>
<protein>
    <recommendedName>
        <fullName evidence="6">TPM domain-containing protein</fullName>
    </recommendedName>
</protein>
<evidence type="ECO:0000313" key="5">
    <source>
        <dbReference type="Proteomes" id="UP000240424"/>
    </source>
</evidence>
<evidence type="ECO:0008006" key="6">
    <source>
        <dbReference type="Google" id="ProtNLM"/>
    </source>
</evidence>
<feature type="region of interest" description="Disordered" evidence="1">
    <location>
        <begin position="423"/>
        <end position="447"/>
    </location>
</feature>